<dbReference type="Proteomes" id="UP000175706">
    <property type="component" value="Unassembled WGS sequence"/>
</dbReference>
<comment type="caution">
    <text evidence="1">The sequence shown here is derived from an EMBL/GenBank/DDBJ whole genome shotgun (WGS) entry which is preliminary data.</text>
</comment>
<protein>
    <submittedName>
        <fullName evidence="1">Uncharacterized protein</fullName>
    </submittedName>
</protein>
<reference evidence="1 2" key="1">
    <citation type="submission" date="2016-05" db="EMBL/GenBank/DDBJ databases">
        <title>Bacillus thuringiensis and Bacillus weihenstephanensis as novel biocontrol agents of wilt causing Verticillium species.</title>
        <authorList>
            <person name="Hollensteiner J."/>
            <person name="Wemheuer F."/>
            <person name="Harting R."/>
            <person name="Kolarzyk A."/>
            <person name="Diaz-Valerio S."/>
            <person name="Poehlein A."/>
            <person name="Brzuszkiewicz E."/>
            <person name="Nesemann K."/>
            <person name="Braus-Stromeyer S."/>
            <person name="Braus G."/>
            <person name="Daniel R."/>
            <person name="Liesegang H."/>
        </authorList>
    </citation>
    <scope>NUCLEOTIDE SEQUENCE [LARGE SCALE GENOMIC DNA]</scope>
    <source>
        <strain evidence="1 2">GOE8</strain>
    </source>
</reference>
<dbReference type="AlphaFoldDB" id="A0A1E8B0H6"/>
<dbReference type="RefSeq" id="WP_171903141.1">
    <property type="nucleotide sequence ID" value="NZ_LXLT01000067.1"/>
</dbReference>
<accession>A0A1E8B0H6</accession>
<sequence>MVHKRNSNWTKKLKSIRNYEALPPVIIRAIWSRYDRGQSPQKIYERLKEERQLIASFETVEAYIEQVVKPYYEKEGEN</sequence>
<dbReference type="EMBL" id="LXLT01000067">
    <property type="protein sequence ID" value="OFD71972.1"/>
    <property type="molecule type" value="Genomic_DNA"/>
</dbReference>
<name>A0A1E8B0H6_BACMY</name>
<gene>
    <name evidence="1" type="ORF">BWGOE8_52440</name>
</gene>
<evidence type="ECO:0000313" key="1">
    <source>
        <dbReference type="EMBL" id="OFD71972.1"/>
    </source>
</evidence>
<evidence type="ECO:0000313" key="2">
    <source>
        <dbReference type="Proteomes" id="UP000175706"/>
    </source>
</evidence>
<proteinExistence type="predicted"/>
<organism evidence="1 2">
    <name type="scientific">Bacillus mycoides</name>
    <dbReference type="NCBI Taxonomy" id="1405"/>
    <lineage>
        <taxon>Bacteria</taxon>
        <taxon>Bacillati</taxon>
        <taxon>Bacillota</taxon>
        <taxon>Bacilli</taxon>
        <taxon>Bacillales</taxon>
        <taxon>Bacillaceae</taxon>
        <taxon>Bacillus</taxon>
        <taxon>Bacillus cereus group</taxon>
    </lineage>
</organism>